<keyword evidence="2" id="KW-0732">Signal</keyword>
<dbReference type="PATRIC" id="fig|1348662.3.peg.718"/>
<evidence type="ECO:0000256" key="2">
    <source>
        <dbReference type="SAM" id="SignalP"/>
    </source>
</evidence>
<reference evidence="3 4" key="1">
    <citation type="journal article" date="2013" name="Genome Announc.">
        <title>Whole-Genome Sequence of the Clinical Strain Corynebacterium argentoratense DSM 44202, Isolated from a Human Throat Specimen.</title>
        <authorList>
            <person name="Bomholt C."/>
            <person name="Glaub A."/>
            <person name="Gravermann K."/>
            <person name="Albersmeier A."/>
            <person name="Brinkrolf K."/>
            <person name="Ruckert C."/>
            <person name="Tauch A."/>
        </authorList>
    </citation>
    <scope>NUCLEOTIDE SEQUENCE [LARGE SCALE GENOMIC DNA]</scope>
    <source>
        <strain evidence="3">DSM 44202</strain>
    </source>
</reference>
<keyword evidence="1" id="KW-0472">Membrane</keyword>
<feature type="signal peptide" evidence="2">
    <location>
        <begin position="1"/>
        <end position="29"/>
    </location>
</feature>
<evidence type="ECO:0000256" key="1">
    <source>
        <dbReference type="SAM" id="Phobius"/>
    </source>
</evidence>
<evidence type="ECO:0000313" key="3">
    <source>
        <dbReference type="EMBL" id="AGU14881.1"/>
    </source>
</evidence>
<dbReference type="EMBL" id="CP006365">
    <property type="protein sequence ID" value="AGU14881.1"/>
    <property type="molecule type" value="Genomic_DNA"/>
</dbReference>
<feature type="transmembrane region" description="Helical" evidence="1">
    <location>
        <begin position="65"/>
        <end position="85"/>
    </location>
</feature>
<keyword evidence="4" id="KW-1185">Reference proteome</keyword>
<sequence>MPTRPTSGRRTALLLLSIFAAATALSASANLGTTNTTTLLATYALNAWWIHVLTRTAHLWNNHPATTTLPALIYTTTAALTILALHHRWDSLGSAWTMQSATRSIIFELSSIAGIPWAYTAIYLRQKKNQQKARKPKQ</sequence>
<feature type="chain" id="PRO_5004641846" evidence="2">
    <location>
        <begin position="30"/>
        <end position="138"/>
    </location>
</feature>
<keyword evidence="1" id="KW-0812">Transmembrane</keyword>
<evidence type="ECO:0000313" key="4">
    <source>
        <dbReference type="Proteomes" id="UP000016943"/>
    </source>
</evidence>
<keyword evidence="1" id="KW-1133">Transmembrane helix</keyword>
<dbReference type="GeneID" id="78249542"/>
<dbReference type="KEGG" id="caz:CARG_03660"/>
<accession>U3GXR1</accession>
<feature type="transmembrane region" description="Helical" evidence="1">
    <location>
        <begin position="105"/>
        <end position="124"/>
    </location>
</feature>
<feature type="transmembrane region" description="Helical" evidence="1">
    <location>
        <begin position="36"/>
        <end position="53"/>
    </location>
</feature>
<dbReference type="AlphaFoldDB" id="U3GXR1"/>
<dbReference type="STRING" id="1348662.CARG_03660"/>
<name>U3GXR1_9CORY</name>
<dbReference type="HOGENOM" id="CLU_1851754_0_0_11"/>
<dbReference type="Proteomes" id="UP000016943">
    <property type="component" value="Chromosome"/>
</dbReference>
<gene>
    <name evidence="3" type="ORF">CARG_03660</name>
</gene>
<dbReference type="RefSeq" id="WP_020976033.1">
    <property type="nucleotide sequence ID" value="NC_022198.1"/>
</dbReference>
<protein>
    <submittedName>
        <fullName evidence="3">Uncharacterized protein</fullName>
    </submittedName>
</protein>
<proteinExistence type="predicted"/>
<organism evidence="3 4">
    <name type="scientific">Corynebacterium argentoratense DSM 44202</name>
    <dbReference type="NCBI Taxonomy" id="1348662"/>
    <lineage>
        <taxon>Bacteria</taxon>
        <taxon>Bacillati</taxon>
        <taxon>Actinomycetota</taxon>
        <taxon>Actinomycetes</taxon>
        <taxon>Mycobacteriales</taxon>
        <taxon>Corynebacteriaceae</taxon>
        <taxon>Corynebacterium</taxon>
    </lineage>
</organism>